<evidence type="ECO:0000313" key="4">
    <source>
        <dbReference type="EMBL" id="SFH43035.1"/>
    </source>
</evidence>
<dbReference type="SUPFAM" id="SSF56349">
    <property type="entry name" value="DNA breaking-rejoining enzymes"/>
    <property type="match status" value="1"/>
</dbReference>
<keyword evidence="2" id="KW-0233">DNA recombination</keyword>
<dbReference type="OrthoDB" id="9785687at2"/>
<dbReference type="EMBL" id="FOOX01000047">
    <property type="protein sequence ID" value="SFH43035.1"/>
    <property type="molecule type" value="Genomic_DNA"/>
</dbReference>
<dbReference type="Gene3D" id="1.10.150.130">
    <property type="match status" value="1"/>
</dbReference>
<dbReference type="Gene3D" id="1.10.443.10">
    <property type="entry name" value="Intergrase catalytic core"/>
    <property type="match status" value="1"/>
</dbReference>
<evidence type="ECO:0000256" key="1">
    <source>
        <dbReference type="ARBA" id="ARBA00023125"/>
    </source>
</evidence>
<dbReference type="Proteomes" id="UP000199337">
    <property type="component" value="Unassembled WGS sequence"/>
</dbReference>
<dbReference type="InterPro" id="IPR011010">
    <property type="entry name" value="DNA_brk_join_enz"/>
</dbReference>
<dbReference type="PANTHER" id="PTHR30349:SF81">
    <property type="entry name" value="TYROSINE RECOMBINASE XERC"/>
    <property type="match status" value="1"/>
</dbReference>
<keyword evidence="5" id="KW-1185">Reference proteome</keyword>
<dbReference type="RefSeq" id="WP_092476322.1">
    <property type="nucleotide sequence ID" value="NZ_FOOX01000047.1"/>
</dbReference>
<sequence>MQSKQMNLDNLMADTDSYLRKLQYSDQTIAAYHSAWNHLAEFMSETGKALYSAHTGEAFAYDMIEKHNGYGNLSQYEKYIIQCVNVLTEFLENGTVKFRRGKIFRSLTGSIGSLMKDYVSYKKDLGVSEETVDGYRYHLGTFLLYLNDHGIVTVEGITPDIIIDYADTTVFASQNVQHMNLCIVKRFLKYLYDTGKLSKEVSHTVPKSKRVRQPKLPSTYSRDEISSMKDAVDRSSPKGKRDYAMLLLTARLGLRTSDVCELKFREIDWERNRISIIQEKTREPLELPLLPEVGEAIIDYIRYGRPVSELPYIFLHVNSPYDRLNRSTLHSIVCQYMRRAGISFEKECHHGPHALRHSLAALLLEKKTPLPVISEVLGHRNTESTRYYLRIDIISMKQCMLDVPPVNPHFYGKGGEADV</sequence>
<dbReference type="InterPro" id="IPR002104">
    <property type="entry name" value="Integrase_catalytic"/>
</dbReference>
<dbReference type="PROSITE" id="PS51898">
    <property type="entry name" value="TYR_RECOMBINASE"/>
    <property type="match status" value="1"/>
</dbReference>
<evidence type="ECO:0000259" key="3">
    <source>
        <dbReference type="PROSITE" id="PS51898"/>
    </source>
</evidence>
<evidence type="ECO:0000256" key="2">
    <source>
        <dbReference type="ARBA" id="ARBA00023172"/>
    </source>
</evidence>
<dbReference type="CDD" id="cd01188">
    <property type="entry name" value="INT_RitA_C_like"/>
    <property type="match status" value="1"/>
</dbReference>
<reference evidence="5" key="1">
    <citation type="submission" date="2016-10" db="EMBL/GenBank/DDBJ databases">
        <authorList>
            <person name="Varghese N."/>
            <person name="Submissions S."/>
        </authorList>
    </citation>
    <scope>NUCLEOTIDE SEQUENCE [LARGE SCALE GENOMIC DNA]</scope>
    <source>
        <strain evidence="5">DSM 17038</strain>
    </source>
</reference>
<keyword evidence="1" id="KW-0238">DNA-binding</keyword>
<evidence type="ECO:0000313" key="5">
    <source>
        <dbReference type="Proteomes" id="UP000199337"/>
    </source>
</evidence>
<feature type="domain" description="Tyr recombinase" evidence="3">
    <location>
        <begin position="215"/>
        <end position="401"/>
    </location>
</feature>
<protein>
    <submittedName>
        <fullName evidence="4">Site-specific recombinase XerD</fullName>
    </submittedName>
</protein>
<dbReference type="GO" id="GO:0006310">
    <property type="term" value="P:DNA recombination"/>
    <property type="evidence" value="ECO:0007669"/>
    <property type="project" value="UniProtKB-KW"/>
</dbReference>
<dbReference type="Pfam" id="PF00589">
    <property type="entry name" value="Phage_integrase"/>
    <property type="match status" value="1"/>
</dbReference>
<dbReference type="PANTHER" id="PTHR30349">
    <property type="entry name" value="PHAGE INTEGRASE-RELATED"/>
    <property type="match status" value="1"/>
</dbReference>
<dbReference type="GO" id="GO:0015074">
    <property type="term" value="P:DNA integration"/>
    <property type="evidence" value="ECO:0007669"/>
    <property type="project" value="InterPro"/>
</dbReference>
<accession>A0A1I2ZZD2</accession>
<gene>
    <name evidence="4" type="ORF">SAMN05660649_05175</name>
</gene>
<name>A0A1I2ZZD2_9FIRM</name>
<dbReference type="GO" id="GO:0003677">
    <property type="term" value="F:DNA binding"/>
    <property type="evidence" value="ECO:0007669"/>
    <property type="project" value="UniProtKB-KW"/>
</dbReference>
<dbReference type="InterPro" id="IPR050090">
    <property type="entry name" value="Tyrosine_recombinase_XerCD"/>
</dbReference>
<dbReference type="InterPro" id="IPR013762">
    <property type="entry name" value="Integrase-like_cat_sf"/>
</dbReference>
<dbReference type="STRING" id="341036.SAMN05660649_05175"/>
<proteinExistence type="predicted"/>
<organism evidence="4 5">
    <name type="scientific">Desulfotruncus arcticus DSM 17038</name>
    <dbReference type="NCBI Taxonomy" id="1121424"/>
    <lineage>
        <taxon>Bacteria</taxon>
        <taxon>Bacillati</taxon>
        <taxon>Bacillota</taxon>
        <taxon>Clostridia</taxon>
        <taxon>Eubacteriales</taxon>
        <taxon>Desulfallaceae</taxon>
        <taxon>Desulfotruncus</taxon>
    </lineage>
</organism>
<dbReference type="AlphaFoldDB" id="A0A1I2ZZD2"/>
<dbReference type="InterPro" id="IPR010998">
    <property type="entry name" value="Integrase_recombinase_N"/>
</dbReference>